<feature type="compositionally biased region" description="Low complexity" evidence="1">
    <location>
        <begin position="887"/>
        <end position="904"/>
    </location>
</feature>
<dbReference type="Proteomes" id="UP000195570">
    <property type="component" value="Unassembled WGS sequence"/>
</dbReference>
<feature type="region of interest" description="Disordered" evidence="1">
    <location>
        <begin position="483"/>
        <end position="519"/>
    </location>
</feature>
<dbReference type="AlphaFoldDB" id="A0A1G4IBR0"/>
<comment type="caution">
    <text evidence="2">The sequence shown here is derived from an EMBL/GenBank/DDBJ whole genome shotgun (WGS) entry which is preliminary data.</text>
</comment>
<feature type="compositionally biased region" description="Polar residues" evidence="1">
    <location>
        <begin position="187"/>
        <end position="200"/>
    </location>
</feature>
<protein>
    <submittedName>
        <fullName evidence="2">Uncharacterized protein</fullName>
    </submittedName>
</protein>
<feature type="region of interest" description="Disordered" evidence="1">
    <location>
        <begin position="69"/>
        <end position="88"/>
    </location>
</feature>
<feature type="compositionally biased region" description="Polar residues" evidence="1">
    <location>
        <begin position="762"/>
        <end position="778"/>
    </location>
</feature>
<reference evidence="2" key="1">
    <citation type="submission" date="2016-09" db="EMBL/GenBank/DDBJ databases">
        <authorList>
            <person name="Hebert L."/>
            <person name="Moumen B."/>
        </authorList>
    </citation>
    <scope>NUCLEOTIDE SEQUENCE [LARGE SCALE GENOMIC DNA]</scope>
    <source>
        <strain evidence="2">OVI</strain>
    </source>
</reference>
<accession>A0A1G4IBR0</accession>
<sequence length="936" mass="102540">MSKEAPHRFLLETRSQQLHRLEAIRRRRELLERESQKPVQMRFGIGGRGPSWSPPPRIQSPVVTTVNGVQKRPAETRKGFSSCSRCPRSCEPRKATHVPLVRSRSAPHMRLSQCFATRSTSNRRTSLVPPFGSLCNLQQKKDTPPIKRMLKRQRSRTVSTSPSTSLTSRFRRRTPLASARNKEKMTPWNNFPNTSRSAQILTPPLGPKHGKRVSAPRERSPSPLPSSTQTTAINGTTHDEQQQPAVTLGSETVSSSPTNRFPLPRSRSVSNAEPKEMVNQHVGSSPLRCVSDENMETVTAFRLSEFPTPRTPKLRESLAVSLSPATSQGVSIKQELVAETRISTDSSPPVVKEEATCNPCDGLLLQSSTCQSVFVGSSSVLTGGLCEVDIHLNEESDAPPPCEIETSRDNKETRVSAAASPAGESDIVSMSPSSPGCKAAAACRPSAMTSYTFDCSPTTSEFDGTEIERNSHRQLMFDMEESQSSTVAVEDKKNADGQLHQHVSGEDEELENDSDLNNREEELCTPRDNRGEWLPDTLTHGLDASAESEKPHECVNALCTPVDQILYSSPLCEMVSPRPQTPLLQVRMEHKLTMLNTAEREDENSRGSLLLVTGESPIPHTPVLQEPHTPPPTEGVPLFISNTSNLPRPVTLISALQSPMSARRLVRPVAESPIGECAVWNGGKWSPPMRTDLNKEPTVQPREVVDLERRYLEAGPGLQGESVPSSSSSPCSGSRFKNKKLPTDLLMVSHILEASEEAHQPITSETSCCTPSHSQGNDQASGQLSGSSSTAQTAASQPRKHYYEKTHWEQHQLGTTASNIAKEHRRSEKVVGKVELCASKVSEAVAASLNFTAGEKREREASSDTDRTSQSPHILKANAAPSRDLRQAGASPQGSSQSSTGDDPIGSTTQTKLVSEKRHAKKHRRRRVRRFNKGGK</sequence>
<feature type="compositionally biased region" description="Low complexity" evidence="1">
    <location>
        <begin position="722"/>
        <end position="734"/>
    </location>
</feature>
<feature type="compositionally biased region" description="Low complexity" evidence="1">
    <location>
        <begin position="156"/>
        <end position="168"/>
    </location>
</feature>
<dbReference type="VEuPathDB" id="TriTrypDB:TEOVI_000116000"/>
<dbReference type="EMBL" id="CZPT02001255">
    <property type="protein sequence ID" value="SCU69594.1"/>
    <property type="molecule type" value="Genomic_DNA"/>
</dbReference>
<feature type="region of interest" description="Disordered" evidence="1">
    <location>
        <begin position="397"/>
        <end position="431"/>
    </location>
</feature>
<feature type="compositionally biased region" description="Basic and acidic residues" evidence="1">
    <location>
        <begin position="854"/>
        <end position="867"/>
    </location>
</feature>
<gene>
    <name evidence="2" type="ORF">TEOVI_000116000</name>
</gene>
<feature type="compositionally biased region" description="Polar residues" evidence="1">
    <location>
        <begin position="232"/>
        <end position="259"/>
    </location>
</feature>
<feature type="region of interest" description="Disordered" evidence="1">
    <location>
        <begin position="715"/>
        <end position="737"/>
    </location>
</feature>
<evidence type="ECO:0000313" key="2">
    <source>
        <dbReference type="EMBL" id="SCU69594.1"/>
    </source>
</evidence>
<proteinExistence type="predicted"/>
<keyword evidence="3" id="KW-1185">Reference proteome</keyword>
<organism evidence="2 3">
    <name type="scientific">Trypanosoma equiperdum</name>
    <dbReference type="NCBI Taxonomy" id="5694"/>
    <lineage>
        <taxon>Eukaryota</taxon>
        <taxon>Discoba</taxon>
        <taxon>Euglenozoa</taxon>
        <taxon>Kinetoplastea</taxon>
        <taxon>Metakinetoplastina</taxon>
        <taxon>Trypanosomatida</taxon>
        <taxon>Trypanosomatidae</taxon>
        <taxon>Trypanosoma</taxon>
    </lineage>
</organism>
<feature type="region of interest" description="Disordered" evidence="1">
    <location>
        <begin position="762"/>
        <end position="801"/>
    </location>
</feature>
<feature type="region of interest" description="Disordered" evidence="1">
    <location>
        <begin position="150"/>
        <end position="270"/>
    </location>
</feature>
<feature type="region of interest" description="Disordered" evidence="1">
    <location>
        <begin position="854"/>
        <end position="936"/>
    </location>
</feature>
<evidence type="ECO:0000256" key="1">
    <source>
        <dbReference type="SAM" id="MobiDB-lite"/>
    </source>
</evidence>
<evidence type="ECO:0000313" key="3">
    <source>
        <dbReference type="Proteomes" id="UP000195570"/>
    </source>
</evidence>
<dbReference type="RefSeq" id="XP_067080541.1">
    <property type="nucleotide sequence ID" value="XM_067224440.1"/>
</dbReference>
<name>A0A1G4IBR0_TRYEQ</name>
<feature type="compositionally biased region" description="Low complexity" evidence="1">
    <location>
        <begin position="779"/>
        <end position="797"/>
    </location>
</feature>
<feature type="compositionally biased region" description="Basic residues" evidence="1">
    <location>
        <begin position="918"/>
        <end position="936"/>
    </location>
</feature>
<feature type="compositionally biased region" description="Basic and acidic residues" evidence="1">
    <location>
        <begin position="405"/>
        <end position="414"/>
    </location>
</feature>
<dbReference type="GeneID" id="92375100"/>